<evidence type="ECO:0000313" key="2">
    <source>
        <dbReference type="EMBL" id="CDX49488.1"/>
    </source>
</evidence>
<dbReference type="EMBL" id="CCND01000002">
    <property type="protein sequence ID" value="CDX49488.1"/>
    <property type="molecule type" value="Genomic_DNA"/>
</dbReference>
<name>A0A0K2VN62_MESPL</name>
<sequence>MEAGRIVQAGISRAAVENHPSRDELDPGIVRLARDRRFDRLFGCVLEIAIVSGLFTFRWHRLPPRLNLAHGGSDSHHRHRSGAEAHRLGYYRQRGQLAALRRVRHGAVR</sequence>
<proteinExistence type="predicted"/>
<evidence type="ECO:0000313" key="3">
    <source>
        <dbReference type="Proteomes" id="UP000182888"/>
    </source>
</evidence>
<feature type="transmembrane region" description="Helical" evidence="1">
    <location>
        <begin position="41"/>
        <end position="59"/>
    </location>
</feature>
<dbReference type="Proteomes" id="UP000182888">
    <property type="component" value="Unassembled WGS sequence"/>
</dbReference>
<organism evidence="2 3">
    <name type="scientific">Mesorhizobium plurifarium</name>
    <dbReference type="NCBI Taxonomy" id="69974"/>
    <lineage>
        <taxon>Bacteria</taxon>
        <taxon>Pseudomonadati</taxon>
        <taxon>Pseudomonadota</taxon>
        <taxon>Alphaproteobacteria</taxon>
        <taxon>Hyphomicrobiales</taxon>
        <taxon>Phyllobacteriaceae</taxon>
        <taxon>Mesorhizobium</taxon>
    </lineage>
</organism>
<gene>
    <name evidence="2" type="ORF">MPL1032_100072</name>
</gene>
<accession>A0A0K2VN62</accession>
<keyword evidence="1" id="KW-0812">Transmembrane</keyword>
<protein>
    <submittedName>
        <fullName evidence="2">Uncharacterized protein</fullName>
    </submittedName>
</protein>
<dbReference type="AlphaFoldDB" id="A0A0K2VN62"/>
<evidence type="ECO:0000256" key="1">
    <source>
        <dbReference type="SAM" id="Phobius"/>
    </source>
</evidence>
<keyword evidence="1" id="KW-1133">Transmembrane helix</keyword>
<keyword evidence="1" id="KW-0472">Membrane</keyword>
<reference evidence="3" key="1">
    <citation type="submission" date="2014-08" db="EMBL/GenBank/DDBJ databases">
        <authorList>
            <person name="Edwards T."/>
        </authorList>
    </citation>
    <scope>NUCLEOTIDE SEQUENCE [LARGE SCALE GENOMIC DNA]</scope>
</reference>